<dbReference type="AlphaFoldDB" id="A0AAV2YXQ6"/>
<evidence type="ECO:0000313" key="1">
    <source>
        <dbReference type="EMBL" id="DAZ99770.1"/>
    </source>
</evidence>
<dbReference type="Proteomes" id="UP001146120">
    <property type="component" value="Unassembled WGS sequence"/>
</dbReference>
<dbReference type="PANTHER" id="PTHR10492">
    <property type="match status" value="1"/>
</dbReference>
<dbReference type="EMBL" id="DAKRPA010000077">
    <property type="protein sequence ID" value="DAZ99770.1"/>
    <property type="molecule type" value="Genomic_DNA"/>
</dbReference>
<proteinExistence type="predicted"/>
<protein>
    <submittedName>
        <fullName evidence="1">Uncharacterized protein</fullName>
    </submittedName>
</protein>
<reference evidence="1" key="2">
    <citation type="journal article" date="2023" name="Microbiol Resour">
        <title>Decontamination and Annotation of the Draft Genome Sequence of the Oomycete Lagenidium giganteum ARSEF 373.</title>
        <authorList>
            <person name="Morgan W.R."/>
            <person name="Tartar A."/>
        </authorList>
    </citation>
    <scope>NUCLEOTIDE SEQUENCE</scope>
    <source>
        <strain evidence="1">ARSEF 373</strain>
    </source>
</reference>
<evidence type="ECO:0000313" key="2">
    <source>
        <dbReference type="Proteomes" id="UP001146120"/>
    </source>
</evidence>
<name>A0AAV2YXQ6_9STRA</name>
<gene>
    <name evidence="1" type="ORF">N0F65_003557</name>
</gene>
<keyword evidence="2" id="KW-1185">Reference proteome</keyword>
<organism evidence="1 2">
    <name type="scientific">Lagenidium giganteum</name>
    <dbReference type="NCBI Taxonomy" id="4803"/>
    <lineage>
        <taxon>Eukaryota</taxon>
        <taxon>Sar</taxon>
        <taxon>Stramenopiles</taxon>
        <taxon>Oomycota</taxon>
        <taxon>Peronosporomycetes</taxon>
        <taxon>Pythiales</taxon>
        <taxon>Pythiaceae</taxon>
    </lineage>
</organism>
<dbReference type="PANTHER" id="PTHR10492:SF57">
    <property type="entry name" value="ATP-DEPENDENT DNA HELICASE"/>
    <property type="match status" value="1"/>
</dbReference>
<sequence>MDRCVYEEGQVLKNVSQSTDETGFPVMMRRDSGRTVVKKNARLDNRWVVSHYPYLSHKYSGHINVEMCGSRGASSCNGSDRARVKLSRQNGQNTQNGQRDEIKTFLDARYISNDKSHSVTRLPLHIQTQQIVMFRADERPSDMINRTHPAKLTRCFELCASEDEGGEHARTLVYHEVPMHFTWKNGTKNWAIRKRGGNKVVERLVACSPRIIERYHLRLRLCNVKSPTSLEDIRTVDSTCFHCMEEAAQYQMPKQLRQLFVTILLSDIRKLWEDYLHCMSEDYLRTFECSSEDRRVVCATVRDVNDCLLSSGKCKITLRYPN</sequence>
<accession>A0AAV2YXQ6</accession>
<reference evidence="1" key="1">
    <citation type="submission" date="2022-11" db="EMBL/GenBank/DDBJ databases">
        <authorList>
            <person name="Morgan W.R."/>
            <person name="Tartar A."/>
        </authorList>
    </citation>
    <scope>NUCLEOTIDE SEQUENCE</scope>
    <source>
        <strain evidence="1">ARSEF 373</strain>
    </source>
</reference>
<comment type="caution">
    <text evidence="1">The sequence shown here is derived from an EMBL/GenBank/DDBJ whole genome shotgun (WGS) entry which is preliminary data.</text>
</comment>